<gene>
    <name evidence="4" type="ORF">FVD38_17325</name>
</gene>
<evidence type="ECO:0000313" key="4">
    <source>
        <dbReference type="EMBL" id="TXF98421.1"/>
    </source>
</evidence>
<dbReference type="AlphaFoldDB" id="A0A5C7FUG6"/>
<protein>
    <submittedName>
        <fullName evidence="4">Alpha/beta hydrolase</fullName>
    </submittedName>
</protein>
<accession>A0A5C7FUG6</accession>
<evidence type="ECO:0000256" key="3">
    <source>
        <dbReference type="SAM" id="SignalP"/>
    </source>
</evidence>
<keyword evidence="2 4" id="KW-0378">Hydrolase</keyword>
<evidence type="ECO:0000256" key="2">
    <source>
        <dbReference type="ARBA" id="ARBA00022801"/>
    </source>
</evidence>
<keyword evidence="3" id="KW-0732">Signal</keyword>
<proteinExistence type="inferred from homology"/>
<dbReference type="Gene3D" id="3.40.50.1820">
    <property type="entry name" value="alpha/beta hydrolase"/>
    <property type="match status" value="1"/>
</dbReference>
<dbReference type="InterPro" id="IPR000801">
    <property type="entry name" value="Esterase-like"/>
</dbReference>
<dbReference type="EMBL" id="VPFD01000018">
    <property type="protein sequence ID" value="TXF98421.1"/>
    <property type="molecule type" value="Genomic_DNA"/>
</dbReference>
<comment type="similarity">
    <text evidence="1">Belongs to the esterase D family.</text>
</comment>
<dbReference type="PANTHER" id="PTHR40841:SF2">
    <property type="entry name" value="SIDEROPHORE-DEGRADING ESTERASE (EUROFUNG)"/>
    <property type="match status" value="1"/>
</dbReference>
<comment type="caution">
    <text evidence="4">The sequence shown here is derived from an EMBL/GenBank/DDBJ whole genome shotgun (WGS) entry which is preliminary data.</text>
</comment>
<dbReference type="GO" id="GO:0016788">
    <property type="term" value="F:hydrolase activity, acting on ester bonds"/>
    <property type="evidence" value="ECO:0007669"/>
    <property type="project" value="TreeGrafter"/>
</dbReference>
<reference evidence="4 5" key="1">
    <citation type="submission" date="2019-08" db="EMBL/GenBank/DDBJ databases">
        <title>Massilia golmudensis sp. nov., isolated from sand in the Qinghai-Tibetan Plateau.</title>
        <authorList>
            <person name="Zhang B."/>
        </authorList>
    </citation>
    <scope>NUCLEOTIDE SEQUENCE [LARGE SCALE GENOMIC DNA]</scope>
    <source>
        <strain evidence="4 5">GEM5</strain>
    </source>
</reference>
<feature type="chain" id="PRO_5023038657" evidence="3">
    <location>
        <begin position="28"/>
        <end position="308"/>
    </location>
</feature>
<dbReference type="InterPro" id="IPR029058">
    <property type="entry name" value="AB_hydrolase_fold"/>
</dbReference>
<organism evidence="4 5">
    <name type="scientific">Massilia arenae</name>
    <dbReference type="NCBI Taxonomy" id="2603288"/>
    <lineage>
        <taxon>Bacteria</taxon>
        <taxon>Pseudomonadati</taxon>
        <taxon>Pseudomonadota</taxon>
        <taxon>Betaproteobacteria</taxon>
        <taxon>Burkholderiales</taxon>
        <taxon>Oxalobacteraceae</taxon>
        <taxon>Telluria group</taxon>
        <taxon>Massilia</taxon>
    </lineage>
</organism>
<feature type="signal peptide" evidence="3">
    <location>
        <begin position="1"/>
        <end position="27"/>
    </location>
</feature>
<evidence type="ECO:0000256" key="1">
    <source>
        <dbReference type="ARBA" id="ARBA00005622"/>
    </source>
</evidence>
<dbReference type="Proteomes" id="UP000321413">
    <property type="component" value="Unassembled WGS sequence"/>
</dbReference>
<keyword evidence="5" id="KW-1185">Reference proteome</keyword>
<name>A0A5C7FUG6_9BURK</name>
<dbReference type="InterPro" id="IPR052558">
    <property type="entry name" value="Siderophore_Hydrolase_D"/>
</dbReference>
<dbReference type="SUPFAM" id="SSF53474">
    <property type="entry name" value="alpha/beta-Hydrolases"/>
    <property type="match status" value="1"/>
</dbReference>
<dbReference type="PANTHER" id="PTHR40841">
    <property type="entry name" value="SIDEROPHORE TRIACETYLFUSARININE C ESTERASE"/>
    <property type="match status" value="1"/>
</dbReference>
<dbReference type="Pfam" id="PF00756">
    <property type="entry name" value="Esterase"/>
    <property type="match status" value="1"/>
</dbReference>
<evidence type="ECO:0000313" key="5">
    <source>
        <dbReference type="Proteomes" id="UP000321413"/>
    </source>
</evidence>
<sequence length="308" mass="34039">MHDNNKGLRVKAILAACVFSLSTLAAAAPAAPPPYILANTEVHDVRASTLGRDYQVFVALPDSYATSKRAYPVVFVVDADYAFPVVRNIASRLNRHAGMEEAIVVGLSYAKGDGAVFSRRRDYTPTTPRKHAYRSDKPGQAPAFGEASAYGRYLTGEVFPFIARHYRADMNRKIFVGHSYGSLLGLQMMLDAPRSFEHYILGSPSLWFDAGIMFEREQAYAARNKDLPASAFFGIGSLETLAPGKKRSRAEEDADMVADLREFDAALKGRGYKHLRTRLKVFADEDHASVLPMVVTHGLRAYLATQKK</sequence>